<sequence>MVVEKSKLAAATRLFSAAVFHQMAQKGKSPIFARLVKEIGRERLCSAVSVSDAFDAALQSITVPGSRSEYVYKNAIAKKILLGRHSLRTAAMLTEVRVEGSKADVVVLNGTSTVYEIKSERDSLKRLPNQLDSYLRAFASVNVITSEAHLDCTLDIAPSEVGLLVLNRQGKISQIRDAVDCPERINPATLFETLRIQEACQVLSGLGVAVPQVPNTERFGVVQELFERQKPVELHEGVIAVLRQSRTQLGLQKFLSNLPYSLQAAALSTPIRKGDQDRLIAAVETPLVEAEHWA</sequence>
<dbReference type="EMBL" id="JAPJZH010000009">
    <property type="protein sequence ID" value="MDA4846817.1"/>
    <property type="molecule type" value="Genomic_DNA"/>
</dbReference>
<evidence type="ECO:0000313" key="2">
    <source>
        <dbReference type="Proteomes" id="UP001148313"/>
    </source>
</evidence>
<proteinExistence type="predicted"/>
<dbReference type="InterPro" id="IPR047729">
    <property type="entry name" value="Sce7726-like"/>
</dbReference>
<comment type="caution">
    <text evidence="1">The sequence shown here is derived from an EMBL/GenBank/DDBJ whole genome shotgun (WGS) entry which is preliminary data.</text>
</comment>
<gene>
    <name evidence="1" type="ORF">OOZ53_15755</name>
</gene>
<dbReference type="NCBIfam" id="NF033832">
    <property type="entry name" value="sce7726_fam"/>
    <property type="match status" value="1"/>
</dbReference>
<dbReference type="RefSeq" id="WP_271090608.1">
    <property type="nucleotide sequence ID" value="NZ_JAPJZH010000009.1"/>
</dbReference>
<evidence type="ECO:0000313" key="1">
    <source>
        <dbReference type="EMBL" id="MDA4846817.1"/>
    </source>
</evidence>
<keyword evidence="2" id="KW-1185">Reference proteome</keyword>
<organism evidence="1 2">
    <name type="scientific">Hoeflea poritis</name>
    <dbReference type="NCBI Taxonomy" id="2993659"/>
    <lineage>
        <taxon>Bacteria</taxon>
        <taxon>Pseudomonadati</taxon>
        <taxon>Pseudomonadota</taxon>
        <taxon>Alphaproteobacteria</taxon>
        <taxon>Hyphomicrobiales</taxon>
        <taxon>Rhizobiaceae</taxon>
        <taxon>Hoeflea</taxon>
    </lineage>
</organism>
<reference evidence="1" key="1">
    <citation type="submission" date="2022-11" db="EMBL/GenBank/DDBJ databases">
        <title>Hoeflea poritis sp. nov., isolated from scleractinian coral Porites lutea.</title>
        <authorList>
            <person name="Zhang G."/>
            <person name="Wei Q."/>
            <person name="Cai L."/>
        </authorList>
    </citation>
    <scope>NUCLEOTIDE SEQUENCE</scope>
    <source>
        <strain evidence="1">E7-10</strain>
    </source>
</reference>
<dbReference type="Proteomes" id="UP001148313">
    <property type="component" value="Unassembled WGS sequence"/>
</dbReference>
<name>A0ABT4VRV7_9HYPH</name>
<accession>A0ABT4VRV7</accession>
<protein>
    <submittedName>
        <fullName evidence="1">Sce7726 family protein</fullName>
    </submittedName>
</protein>